<dbReference type="OrthoDB" id="6364189at2"/>
<accession>A0A0A7EHW8</accession>
<evidence type="ECO:0000256" key="1">
    <source>
        <dbReference type="SAM" id="Coils"/>
    </source>
</evidence>
<dbReference type="AlphaFoldDB" id="A0A0A7EHW8"/>
<dbReference type="RefSeq" id="WP_038642614.1">
    <property type="nucleotide sequence ID" value="NZ_CP009888.1"/>
</dbReference>
<proteinExistence type="predicted"/>
<gene>
    <name evidence="2" type="ORF">OM33_14040</name>
</gene>
<dbReference type="HOGENOM" id="CLU_1659285_0_0_6"/>
<dbReference type="Proteomes" id="UP000030341">
    <property type="component" value="Chromosome 1"/>
</dbReference>
<dbReference type="STRING" id="1348114.OM33_14040"/>
<sequence>MMDYFEEKADEKPDWVSDKNCSHKIYQAFLALEKEKRDYINRHRLTGDFEKEKSYTFSMREASRKAGIRHTNVTSLSRFDDIKKFFNQINLQLTKEKEERLKKFGKKSRGKYESSKGELVEEIAKVKKDYKGLEKKNAEAQINALMSRMRPEIKKLLFN</sequence>
<protein>
    <submittedName>
        <fullName evidence="2">Uncharacterized protein</fullName>
    </submittedName>
</protein>
<reference evidence="2 3" key="1">
    <citation type="submission" date="2014-11" db="EMBL/GenBank/DDBJ databases">
        <title>Complete Genome Sequence of Pseudoalteromonas sp. Strain OCN003 Isolated from Kaneohe Bay, Oahu, Hawaii.</title>
        <authorList>
            <person name="Beurmann S."/>
            <person name="Videau P."/>
            <person name="Ushijima B."/>
            <person name="Smith A.M."/>
            <person name="Aeby G.S."/>
            <person name="Callahan S.M."/>
            <person name="Belcaid M."/>
        </authorList>
    </citation>
    <scope>NUCLEOTIDE SEQUENCE [LARGE SCALE GENOMIC DNA]</scope>
    <source>
        <strain evidence="2 3">OCN003</strain>
    </source>
</reference>
<keyword evidence="1" id="KW-0175">Coiled coil</keyword>
<evidence type="ECO:0000313" key="2">
    <source>
        <dbReference type="EMBL" id="AIY66108.1"/>
    </source>
</evidence>
<evidence type="ECO:0000313" key="3">
    <source>
        <dbReference type="Proteomes" id="UP000030341"/>
    </source>
</evidence>
<feature type="coiled-coil region" evidence="1">
    <location>
        <begin position="116"/>
        <end position="143"/>
    </location>
</feature>
<keyword evidence="3" id="KW-1185">Reference proteome</keyword>
<organism evidence="2 3">
    <name type="scientific">Pseudoalteromonas piratica</name>
    <dbReference type="NCBI Taxonomy" id="1348114"/>
    <lineage>
        <taxon>Bacteria</taxon>
        <taxon>Pseudomonadati</taxon>
        <taxon>Pseudomonadota</taxon>
        <taxon>Gammaproteobacteria</taxon>
        <taxon>Alteromonadales</taxon>
        <taxon>Pseudoalteromonadaceae</taxon>
        <taxon>Pseudoalteromonas</taxon>
    </lineage>
</organism>
<dbReference type="KEGG" id="pseo:OM33_14040"/>
<name>A0A0A7EHW8_9GAMM</name>
<dbReference type="EMBL" id="CP009888">
    <property type="protein sequence ID" value="AIY66108.1"/>
    <property type="molecule type" value="Genomic_DNA"/>
</dbReference>